<evidence type="ECO:0000313" key="2">
    <source>
        <dbReference type="EMBL" id="SFD07120.1"/>
    </source>
</evidence>
<evidence type="ECO:0008006" key="4">
    <source>
        <dbReference type="Google" id="ProtNLM"/>
    </source>
</evidence>
<dbReference type="Proteomes" id="UP000198598">
    <property type="component" value="Unassembled WGS sequence"/>
</dbReference>
<dbReference type="STRING" id="662367.SAMN05216167_103200"/>
<accession>A0A1I1PM91</accession>
<dbReference type="EMBL" id="FOLQ01000003">
    <property type="protein sequence ID" value="SFD07120.1"/>
    <property type="molecule type" value="Genomic_DNA"/>
</dbReference>
<evidence type="ECO:0000313" key="3">
    <source>
        <dbReference type="Proteomes" id="UP000198598"/>
    </source>
</evidence>
<feature type="transmembrane region" description="Helical" evidence="1">
    <location>
        <begin position="12"/>
        <end position="30"/>
    </location>
</feature>
<keyword evidence="1" id="KW-1133">Transmembrane helix</keyword>
<protein>
    <recommendedName>
        <fullName evidence="4">DUF748 domain-containing protein</fullName>
    </recommendedName>
</protein>
<reference evidence="2 3" key="1">
    <citation type="submission" date="2016-10" db="EMBL/GenBank/DDBJ databases">
        <authorList>
            <person name="de Groot N.N."/>
        </authorList>
    </citation>
    <scope>NUCLEOTIDE SEQUENCE [LARGE SCALE GENOMIC DNA]</scope>
    <source>
        <strain evidence="2 3">DSM 26130</strain>
    </source>
</reference>
<organism evidence="2 3">
    <name type="scientific">Spirosoma endophyticum</name>
    <dbReference type="NCBI Taxonomy" id="662367"/>
    <lineage>
        <taxon>Bacteria</taxon>
        <taxon>Pseudomonadati</taxon>
        <taxon>Bacteroidota</taxon>
        <taxon>Cytophagia</taxon>
        <taxon>Cytophagales</taxon>
        <taxon>Cytophagaceae</taxon>
        <taxon>Spirosoma</taxon>
    </lineage>
</organism>
<keyword evidence="1" id="KW-0812">Transmembrane</keyword>
<keyword evidence="3" id="KW-1185">Reference proteome</keyword>
<name>A0A1I1PM91_9BACT</name>
<sequence>MNVSLKRWVKILLIIAAIPLLAAGVLYYVLVNNLKDVLQYVVEKQSKGAYSFHSSDLNLSVWNKTITLNNIVLHRKDTVHVQTYYDIEIPKAYLAIDSWQELIQNKRLSIDSLTLIKPEIIIHDYKVHEVKKNQTAFQTSMILDNLQKVLGHLHAKSIKIQDASFALFKQKHIAPFVINTINLDVRNFLKIDKNDKHLFASDNIELLLGRQHWVLADGKNTLSFRGLRFSSATQLFEIDSVVYHKPATADQGETSLHADKFFFNSSHLPAVYQKGELLLDTLICVRPVLSLPFQTKKTQIKDTTGTIHANVKSLFRQVNIRYTEIKDGEIVMAGQINSPKVGTKKANLTIHNLHINPQGKHVLMADSINLNLNNITFFSRDSLFKISVERLSLLNNDVLFENVVYGPALKKMKGKGLIFTAPALRLNNVSLEDLMRKRLVASRAELIEPTIKLIATRKAPSKPHIIADHDTIIHKRTDIYQTLHSFGELLQVDQFRIIDGNGEYKLVGKTKPVNATLKKLNATIQVKELLASDALIKIKHAISDLRIQEMDVASSGLKLQLSNYRMDGKQRHNWVDKLQIKLAAGTSLTANKIYWEAFSWDVLQQTKLIQIDLVRVQELLVNAKVKPKLVATEPITVSTVRPQPRSLPRLQIGKLLAEHLDLKASLPKEALAGFQGQNIQMTKLTTDPKFLHWALFLGNLNDMYFRQPGGKQINVAQVALHSHEHTLLKDIHYVDNSADKKMDVVLPQMQIKGPFPSTDFSTINLTSIQVERPEVTMVSEETSVKKQSVSPARAFSIPLNLVLHDLKVNQARVNVITKKGQKTTQVQTIVDVEAVSLHAKKHQDATFASIRVSPSDVKLAIPKLNITVPSANVTLKAGRLSATEEGKPILQTHLLVSLTLKDVHPVLTSKKGGTPPELQVKEINGDIDMPEFHWSPGQKMAWPTFAEQSNLVISDLSFKSAATSIKADKLSWEHKNERLQANDFQIIPNMTKKEFMTPPNVQSDYITVKGDMAQFNGIKAARWYTDKALVINHIVVKNIITDVSRDKRLPDPAILPNKLMPTRLISGIRIPFHVDSISVVNSQVNYHETSKMTDRTGTVPLKEINGVLKTITNHPTKPTDSLKLLASTKLLGLHIRRLHYRESYGDSLSGFHMLLKTSGLYMPELSQITNPMASADLEAGYLEPITARIAGNRYASVGDMKFFYKDLKLRLLGHKDTTRRSLLIKFENFVASKILRKKNQQEARIFYDRDQKKFIFGYWIKSIVSGVLVSVGVKANKKYHANYLKLRERHTLPAEED</sequence>
<keyword evidence="1" id="KW-0472">Membrane</keyword>
<proteinExistence type="predicted"/>
<gene>
    <name evidence="2" type="ORF">SAMN05216167_103200</name>
</gene>
<evidence type="ECO:0000256" key="1">
    <source>
        <dbReference type="SAM" id="Phobius"/>
    </source>
</evidence>